<evidence type="ECO:0000313" key="6">
    <source>
        <dbReference type="EMBL" id="BBI93414.1"/>
    </source>
</evidence>
<name>T2HVP8_9ACTN</name>
<dbReference type="GO" id="GO:0003677">
    <property type="term" value="F:DNA binding"/>
    <property type="evidence" value="ECO:0007669"/>
    <property type="project" value="InterPro"/>
</dbReference>
<evidence type="ECO:0000259" key="4">
    <source>
        <dbReference type="PROSITE" id="PS50043"/>
    </source>
</evidence>
<keyword evidence="1" id="KW-0547">Nucleotide-binding</keyword>
<proteinExistence type="predicted"/>
<evidence type="ECO:0000256" key="2">
    <source>
        <dbReference type="ARBA" id="ARBA00022840"/>
    </source>
</evidence>
<evidence type="ECO:0000256" key="3">
    <source>
        <dbReference type="SAM" id="MobiDB-lite"/>
    </source>
</evidence>
<feature type="compositionally biased region" description="Low complexity" evidence="3">
    <location>
        <begin position="73"/>
        <end position="88"/>
    </location>
</feature>
<dbReference type="GO" id="GO:0005524">
    <property type="term" value="F:ATP binding"/>
    <property type="evidence" value="ECO:0007669"/>
    <property type="project" value="UniProtKB-KW"/>
</dbReference>
<evidence type="ECO:0000313" key="5">
    <source>
        <dbReference type="EMBL" id="BAN83929.1"/>
    </source>
</evidence>
<evidence type="ECO:0000256" key="1">
    <source>
        <dbReference type="ARBA" id="ARBA00022741"/>
    </source>
</evidence>
<dbReference type="EMBL" id="LC466032">
    <property type="protein sequence ID" value="BBI93414.1"/>
    <property type="molecule type" value="Genomic_DNA"/>
</dbReference>
<dbReference type="PROSITE" id="PS00622">
    <property type="entry name" value="HTH_LUXR_1"/>
    <property type="match status" value="1"/>
</dbReference>
<dbReference type="InterPro" id="IPR016032">
    <property type="entry name" value="Sig_transdc_resp-reg_C-effctor"/>
</dbReference>
<gene>
    <name evidence="5" type="primary">tvaN</name>
</gene>
<dbReference type="PRINTS" id="PR00038">
    <property type="entry name" value="HTHLUXR"/>
</dbReference>
<dbReference type="PANTHER" id="PTHR16305">
    <property type="entry name" value="TESTICULAR SOLUBLE ADENYLYL CYCLASE"/>
    <property type="match status" value="1"/>
</dbReference>
<dbReference type="InterPro" id="IPR027417">
    <property type="entry name" value="P-loop_NTPase"/>
</dbReference>
<dbReference type="PROSITE" id="PS50043">
    <property type="entry name" value="HTH_LUXR_2"/>
    <property type="match status" value="1"/>
</dbReference>
<dbReference type="SUPFAM" id="SSF46894">
    <property type="entry name" value="C-terminal effector domain of the bipartite response regulators"/>
    <property type="match status" value="1"/>
</dbReference>
<reference evidence="6" key="3">
    <citation type="submission" date="2019-03" db="EMBL/GenBank/DDBJ databases">
        <authorList>
            <person name="Ikeda H."/>
            <person name="Shin-ya K."/>
        </authorList>
    </citation>
    <scope>NUCLEOTIDE SEQUENCE</scope>
    <source>
        <strain evidence="6">NA05001</strain>
    </source>
</reference>
<dbReference type="Pfam" id="PF00196">
    <property type="entry name" value="GerE"/>
    <property type="match status" value="1"/>
</dbReference>
<dbReference type="Gene3D" id="1.10.10.10">
    <property type="entry name" value="Winged helix-like DNA-binding domain superfamily/Winged helix DNA-binding domain"/>
    <property type="match status" value="1"/>
</dbReference>
<feature type="compositionally biased region" description="Gly residues" evidence="3">
    <location>
        <begin position="89"/>
        <end position="125"/>
    </location>
</feature>
<dbReference type="GO" id="GO:0006355">
    <property type="term" value="P:regulation of DNA-templated transcription"/>
    <property type="evidence" value="ECO:0007669"/>
    <property type="project" value="InterPro"/>
</dbReference>
<reference evidence="6" key="2">
    <citation type="journal article" date="2015" name="J. Antibiot.">
        <title>Novel thioviridamide derivative--JBIR-140: heterologous expression of the gene cluster for thioviridamide biosynthesis.</title>
        <authorList>
            <person name="Izumikawa M."/>
            <person name="Kozone I."/>
            <person name="Hashimoto J."/>
            <person name="Kagaya N."/>
            <person name="Takagi M."/>
            <person name="Koiwai H."/>
            <person name="Komatsu M."/>
            <person name="Fujie M."/>
            <person name="Satoh N."/>
            <person name="Ikeda H."/>
            <person name="Shin-ya K."/>
        </authorList>
    </citation>
    <scope>NUCLEOTIDE SEQUENCE</scope>
    <source>
        <strain evidence="6">NA05001</strain>
    </source>
</reference>
<dbReference type="GO" id="GO:0005737">
    <property type="term" value="C:cytoplasm"/>
    <property type="evidence" value="ECO:0007669"/>
    <property type="project" value="TreeGrafter"/>
</dbReference>
<feature type="compositionally biased region" description="Basic and acidic residues" evidence="3">
    <location>
        <begin position="917"/>
        <end position="928"/>
    </location>
</feature>
<feature type="domain" description="HTH luxR-type" evidence="4">
    <location>
        <begin position="931"/>
        <end position="996"/>
    </location>
</feature>
<dbReference type="AlphaFoldDB" id="T2HVP8"/>
<dbReference type="PANTHER" id="PTHR16305:SF35">
    <property type="entry name" value="TRANSCRIPTIONAL ACTIVATOR DOMAIN"/>
    <property type="match status" value="1"/>
</dbReference>
<reference evidence="5" key="1">
    <citation type="journal article" date="2013" name="Appl. Environ. Microbiol.">
        <title>Cloning and Heterologous Expression of the Thioviridamide Biosynthesis Gene Cluster from Streptomyces olivoviridis.</title>
        <authorList>
            <person name="Izawa M."/>
            <person name="Kawasaki T."/>
            <person name="Hayakawa Y."/>
        </authorList>
    </citation>
    <scope>NUCLEOTIDE SEQUENCE</scope>
    <source>
        <strain evidence="5">NA05001</strain>
    </source>
</reference>
<dbReference type="SUPFAM" id="SSF52540">
    <property type="entry name" value="P-loop containing nucleoside triphosphate hydrolases"/>
    <property type="match status" value="1"/>
</dbReference>
<organism evidence="5">
    <name type="scientific">Streptomyces olivoviridis</name>
    <dbReference type="NCBI Taxonomy" id="67338"/>
    <lineage>
        <taxon>Bacteria</taxon>
        <taxon>Bacillati</taxon>
        <taxon>Actinomycetota</taxon>
        <taxon>Actinomycetes</taxon>
        <taxon>Kitasatosporales</taxon>
        <taxon>Streptomycetaceae</taxon>
        <taxon>Streptomyces</taxon>
    </lineage>
</organism>
<accession>T2HVP8</accession>
<feature type="region of interest" description="Disordered" evidence="3">
    <location>
        <begin position="971"/>
        <end position="1003"/>
    </location>
</feature>
<dbReference type="EMBL" id="AB819757">
    <property type="protein sequence ID" value="BAN83929.1"/>
    <property type="molecule type" value="Genomic_DNA"/>
</dbReference>
<dbReference type="InterPro" id="IPR036388">
    <property type="entry name" value="WH-like_DNA-bd_sf"/>
</dbReference>
<dbReference type="SMART" id="SM00421">
    <property type="entry name" value="HTH_LUXR"/>
    <property type="match status" value="1"/>
</dbReference>
<dbReference type="GO" id="GO:0004016">
    <property type="term" value="F:adenylate cyclase activity"/>
    <property type="evidence" value="ECO:0007669"/>
    <property type="project" value="TreeGrafter"/>
</dbReference>
<dbReference type="InterPro" id="IPR000792">
    <property type="entry name" value="Tscrpt_reg_LuxR_C"/>
</dbReference>
<protein>
    <submittedName>
        <fullName evidence="6">LuxR-family transcriptional regulator</fullName>
    </submittedName>
    <submittedName>
        <fullName evidence="5">Putative LuxR family transcriptional regulator</fullName>
    </submittedName>
</protein>
<feature type="compositionally biased region" description="Low complexity" evidence="3">
    <location>
        <begin position="994"/>
        <end position="1003"/>
    </location>
</feature>
<keyword evidence="2" id="KW-0067">ATP-binding</keyword>
<feature type="region of interest" description="Disordered" evidence="3">
    <location>
        <begin position="73"/>
        <end position="146"/>
    </location>
</feature>
<sequence>MPDTRVTVTHVAELTENALRGLLARGLADGDGTGPVLLLIEGAAGTGKTRLLNRLLSGLPVPARTSAAAVLAAADPGGRGPGSDPDSGSGPGLGPDAGSGLGPGFGSGHGLGLGSGPAPGPGLGSGPAPTPGPAPGPSTTGAGSRPAPLLLAVEDVHRAGADEMAALRVLLAAPPARFACVLTHRPEELAEPGLVLGARTEFPAGLTVVRQTLGPLDRAAVGRFAAAVPGAGHCTADLVTALHHASGGNAQTVSDLLDLLAAHTAGRREAQPGPGDLERIGVPPRLAALALRRTAAVPEAHRPVVFAAAVLDRPATARELAAVAGLSESLGRAALLAALRGAALCEHGVGRYGFAAPLAAAAVRRELPGPVREALHGRAAALLARQQPVPWERLAAHRRACGDQRGWLRAVERAAQEFADTGEIQRAVRLLEDALSGGEVPAHARSRLATLLARSAVMGLRSDQTLEVLQNIVAGADLPPTVRGEIRLDLGLLLCNQMGRILEGQAELVRAVDDLAGQPVPLARAMSALSMPYWPGMPLADNIAWLERAVTVAAESGDPVVQAAVAANQVSVLLNIGDPAAWPLIDALPRHSELLGARQQASRGLCNAADAAAWLGHYRQCRALLDEGVALAARNGAAYAEQTGRGAILVLDWATGRWAGLAARARALVDEVGDMASGADARMVLGLLALARGEWADTTEHLTGPDSLDRDSGPVPLSATASGALIRLALARDETGPAAAEADAAWQRLRAKGGTWAWGADLAPWAVEATVRAGNVSGAREMTAEFAAGLEDRDAPSADAALEWTRGVLAEHTGDPAVAVRHYAAAAEAYAAMPRLYHAALTAAAAARCALALGIDPGLDGPLHTLHPLHPGPDGGPGFGPGRRADTGPAVAALADCADRFEALGATWDAARTRADLRAHSPAEERRAPGRPSYGDLLSPREAEVAELAGAGMTNREIAAALHLSPRTVEQHVARALRKTGAHSRQQLSSAHRAAAPAEPTAE</sequence>
<dbReference type="CDD" id="cd06170">
    <property type="entry name" value="LuxR_C_like"/>
    <property type="match status" value="1"/>
</dbReference>
<feature type="region of interest" description="Disordered" evidence="3">
    <location>
        <begin position="917"/>
        <end position="937"/>
    </location>
</feature>